<dbReference type="Gene3D" id="3.10.310.50">
    <property type="match status" value="1"/>
</dbReference>
<dbReference type="PANTHER" id="PTHR30373">
    <property type="entry name" value="UPF0603 PROTEIN YGCG"/>
    <property type="match status" value="1"/>
</dbReference>
<dbReference type="AlphaFoldDB" id="A0A5C6RUP7"/>
<evidence type="ECO:0000313" key="3">
    <source>
        <dbReference type="EMBL" id="TXB65983.1"/>
    </source>
</evidence>
<keyword evidence="1" id="KW-1133">Transmembrane helix</keyword>
<evidence type="ECO:0000256" key="1">
    <source>
        <dbReference type="SAM" id="Phobius"/>
    </source>
</evidence>
<name>A0A5C6RUP7_9FLAO</name>
<proteinExistence type="predicted"/>
<dbReference type="InterPro" id="IPR007621">
    <property type="entry name" value="TPM_dom"/>
</dbReference>
<feature type="transmembrane region" description="Helical" evidence="1">
    <location>
        <begin position="192"/>
        <end position="208"/>
    </location>
</feature>
<dbReference type="OrthoDB" id="9810918at2"/>
<keyword evidence="1" id="KW-0812">Transmembrane</keyword>
<organism evidence="3 4">
    <name type="scientific">Vicingus serpentipes</name>
    <dbReference type="NCBI Taxonomy" id="1926625"/>
    <lineage>
        <taxon>Bacteria</taxon>
        <taxon>Pseudomonadati</taxon>
        <taxon>Bacteroidota</taxon>
        <taxon>Flavobacteriia</taxon>
        <taxon>Flavobacteriales</taxon>
        <taxon>Vicingaceae</taxon>
        <taxon>Vicingus</taxon>
    </lineage>
</organism>
<evidence type="ECO:0000259" key="2">
    <source>
        <dbReference type="Pfam" id="PF04536"/>
    </source>
</evidence>
<protein>
    <submittedName>
        <fullName evidence="3">TPM domain-containing protein</fullName>
    </submittedName>
</protein>
<dbReference type="EMBL" id="VOOS01000002">
    <property type="protein sequence ID" value="TXB65983.1"/>
    <property type="molecule type" value="Genomic_DNA"/>
</dbReference>
<keyword evidence="1" id="KW-0472">Membrane</keyword>
<dbReference type="Proteomes" id="UP000321721">
    <property type="component" value="Unassembled WGS sequence"/>
</dbReference>
<gene>
    <name evidence="3" type="ORF">FRY74_05275</name>
</gene>
<sequence>MNCLTKFHLENKSIMKKIISILLVLYSFGAYAQNCLLDQKPVQDLVQDYAGVLTEAEEQGLRQALIAFNDTVSTQVLLVTVTDLCGFDKAEFTYSLGEKWGVGQKGKNNGVVIMIKPKEIDGKGEAFIAPGYGLEGVLPDAIAKRIVENEMIPYFKEKNYFSGISNAVFTVMEISAGEYSADDYAKKANIKTFIPFLIILLIMGLIFYSRAKQARSYAATNGLGFWAAWSLLNAASRSHGGSYNNFTSGGGSFGGGSSFGGFGGGSFGGGGAGGSW</sequence>
<comment type="caution">
    <text evidence="3">The sequence shown here is derived from an EMBL/GenBank/DDBJ whole genome shotgun (WGS) entry which is preliminary data.</text>
</comment>
<dbReference type="Pfam" id="PF04536">
    <property type="entry name" value="TPM_phosphatase"/>
    <property type="match status" value="1"/>
</dbReference>
<accession>A0A5C6RUP7</accession>
<evidence type="ECO:0000313" key="4">
    <source>
        <dbReference type="Proteomes" id="UP000321721"/>
    </source>
</evidence>
<keyword evidence="4" id="KW-1185">Reference proteome</keyword>
<feature type="domain" description="TPM" evidence="2">
    <location>
        <begin position="46"/>
        <end position="171"/>
    </location>
</feature>
<reference evidence="3 4" key="1">
    <citation type="submission" date="2019-08" db="EMBL/GenBank/DDBJ databases">
        <title>Genome of Vicingus serpentipes NCIMB 15042.</title>
        <authorList>
            <person name="Bowman J.P."/>
        </authorList>
    </citation>
    <scope>NUCLEOTIDE SEQUENCE [LARGE SCALE GENOMIC DNA]</scope>
    <source>
        <strain evidence="3 4">NCIMB 15042</strain>
    </source>
</reference>
<dbReference type="PANTHER" id="PTHR30373:SF2">
    <property type="entry name" value="UPF0603 PROTEIN YGCG"/>
    <property type="match status" value="1"/>
</dbReference>